<evidence type="ECO:0000313" key="2">
    <source>
        <dbReference type="Proteomes" id="UP000631114"/>
    </source>
</evidence>
<reference evidence="1 2" key="1">
    <citation type="submission" date="2020-10" db="EMBL/GenBank/DDBJ databases">
        <title>The Coptis chinensis genome and diversification of protoberbering-type alkaloids.</title>
        <authorList>
            <person name="Wang B."/>
            <person name="Shu S."/>
            <person name="Song C."/>
            <person name="Liu Y."/>
        </authorList>
    </citation>
    <scope>NUCLEOTIDE SEQUENCE [LARGE SCALE GENOMIC DNA]</scope>
    <source>
        <strain evidence="1">HL-2020</strain>
        <tissue evidence="1">Leaf</tissue>
    </source>
</reference>
<dbReference type="AlphaFoldDB" id="A0A835HNR8"/>
<sequence>MPQFCRLCFLIGNSQVGIVMICIY</sequence>
<proteinExistence type="predicted"/>
<dbReference type="Proteomes" id="UP000631114">
    <property type="component" value="Unassembled WGS sequence"/>
</dbReference>
<gene>
    <name evidence="1" type="ORF">IFM89_004956</name>
</gene>
<comment type="caution">
    <text evidence="1">The sequence shown here is derived from an EMBL/GenBank/DDBJ whole genome shotgun (WGS) entry which is preliminary data.</text>
</comment>
<name>A0A835HNR8_9MAGN</name>
<protein>
    <submittedName>
        <fullName evidence="1">Uncharacterized protein</fullName>
    </submittedName>
</protein>
<organism evidence="1 2">
    <name type="scientific">Coptis chinensis</name>
    <dbReference type="NCBI Taxonomy" id="261450"/>
    <lineage>
        <taxon>Eukaryota</taxon>
        <taxon>Viridiplantae</taxon>
        <taxon>Streptophyta</taxon>
        <taxon>Embryophyta</taxon>
        <taxon>Tracheophyta</taxon>
        <taxon>Spermatophyta</taxon>
        <taxon>Magnoliopsida</taxon>
        <taxon>Ranunculales</taxon>
        <taxon>Ranunculaceae</taxon>
        <taxon>Coptidoideae</taxon>
        <taxon>Coptis</taxon>
    </lineage>
</organism>
<dbReference type="EMBL" id="JADFTS010000005">
    <property type="protein sequence ID" value="KAF9604250.1"/>
    <property type="molecule type" value="Genomic_DNA"/>
</dbReference>
<accession>A0A835HNR8</accession>
<keyword evidence="2" id="KW-1185">Reference proteome</keyword>
<evidence type="ECO:0000313" key="1">
    <source>
        <dbReference type="EMBL" id="KAF9604250.1"/>
    </source>
</evidence>